<gene>
    <name evidence="1" type="ORF">PACLA_8A078426</name>
</gene>
<evidence type="ECO:0000313" key="1">
    <source>
        <dbReference type="EMBL" id="CAB4029124.1"/>
    </source>
</evidence>
<organism evidence="1 2">
    <name type="scientific">Paramuricea clavata</name>
    <name type="common">Red gorgonian</name>
    <name type="synonym">Violescent sea-whip</name>
    <dbReference type="NCBI Taxonomy" id="317549"/>
    <lineage>
        <taxon>Eukaryota</taxon>
        <taxon>Metazoa</taxon>
        <taxon>Cnidaria</taxon>
        <taxon>Anthozoa</taxon>
        <taxon>Octocorallia</taxon>
        <taxon>Malacalcyonacea</taxon>
        <taxon>Plexauridae</taxon>
        <taxon>Paramuricea</taxon>
    </lineage>
</organism>
<name>A0A7D9LAK8_PARCT</name>
<sequence>MYLVIKARIPSHGESLTENWCRDYLNLCSKDRRDPTGFGRSYNHIREYASCQEKYQSVMDRANVLGVYPNEKVAALAQQVGFTDARSNNSFAFNACDGRKCSRILPASGCDEALSCISTSVPNRVVYTVCIKPDSHYHVVETKWSIVNGVRLLVLNVKPNTAYSKHATWCTDYEVLCDRYGLRTLGTNRNDGCVEKYGAIIHENVQVSQVRNVLGVSSGFLFKDCSACASYSYDSATYNALHYFKYYSSYFGTACTEPQGIGFKVLDDQKLAGYSGKDYMAIKLQVPLNGKSNDTNWCKDYQLLCRSYNMAPLGCGKCVSKYSSSFTTCPMSGNEIEQILHAAGFSHATSSNTFIYQSCTACSNQVLENECQNEDLFCIDQDNRYRVFYTVCVKGETTRPTEGILKVRESRSIVFQSLPYKILKLYDLPADGQPLLSNWCEEYQTLCKSVGGQPVGCGTSYLSDPDIATCASNYGSVTDNNGLLCGDNSVLVDMVYKAGFYGSSKNTFMFHNCSAEACSTTLTYGCSVNCSCHPALGCLHNTMSRYSRQSYAICSVYSSAFQVMETKDSTYEGHEVLVVKAQIPSNGVALLENWCEDYKMMCYYYGYRPTGCGIDYAEDINYASCRYDYQSVMPTDNVYGCPATVKIALIAKAAGFLSATASNSFGFSDCKATCVSTLTVGGPFIDLSVADGIVYTICATSNSHFKVVSSKKSVYKGGEYLLVQALLPHDLISKHDSWCRDYQLMCKSFGLKPVAKSGHETDKDYATCRKHYWSINTKLQEATDPGSIETFGEAFLGYSQMGYGNTFIFGKNCDTDCFLDMNEYKSRYSLEEIRGSSLPDYEYNVFTVCASSDSNFHVLSKKKITYQQEDYLVIMATLPSHRESKYENWCRDYERLCRSFRKRPTGCGLSYQWSSKYRACVDEYQSAMAENDPVGCNSSETVANIANMAGYIFANQSNSFAFHQCSNECPKKLTDSCPDSLPCLSNRSDIVYTVCTDSSSAFEVERVVHTREENVPLLFITATLNGVVDAKSGDWCRDYQKLCASYAARPVGCYSDKENDRSACTTDYNAIPIQSDVHRCGEDGVEDVERSRRITPNSPAGESFKYHKCKSSKCKKSLSDTCNEALNCLKESEWVYTTCSRASHNFEIIETESTSHEDLKDILIIHANIPMDGRSLYDSWCEDYTKMCSVYGKVPLACPLRPDYTAESAYRACSKDYNGHMMEADENSTLSCPLNDFISGIAQEAGFNQASSTNTLSLTTCLSCSKTLQIVNNGSYISMSCPPSGVCTPWQGTPLNRDVYMLCVKPQQVSSFHIDEIRHIKNRDRKYAVVRVSLPYGTTSLFNDWCSDYQKVCESLSMRPIACGLNSERLTSRRLCRKKYNAVMPREFDCPNYELMADIARAAGFNYDEYRVFSLNDCNKCGAEISREGLDRITTTDGFFYTACTYSDSNFEELQTRDVVMNDKSYLVVKAQLPVDMISSHETWCKDYEMMCESYGKKPLTCSDLADLQSSYNALLLDHNCDSLSSIPQQAGFADATEDNTFVFKSYSKDKCSKNFPTTNGPFGRLNSSVPHRQIYTVCLNSATAFEVLARRLFKASNSRTYLFLQVTMPENGRANYASWCHDYTQLCGEYGKRPVTCVNYDCRTSHGAIHLTEHVCPLENMLSFAENAGIHISTHETNFLFSFNCISSKCKKVVETRNCTARGKKIPHCFDRDVNDAEFTTVCATPADRTRFPTLDVKYVKYSGRPYTVIRTQKTHQDSLQKNWCYDYKQLCLSFLQRPLACPTKYNTDPDLHLCQRTYSAISMESNEQGCPMNKFVAELARHAGFPRATPQNSFAFQKCGGGHCSKQLPTSECSEALYCVNMGGDQEDLYTACTDSDSAFNVLSYKYNINYNSVSYGVIKVSVWEGYQSAHEDWCKDYQRLCESHNMEAVQCKRSGLEIPSDICSNNYGAHERLQSCAADAKNIATKANIGHVADKMALIMSGCRSCPTVVTKSCSSALNCLRSSILYAVCAVQKTVHAFEPIQTRFVNYGNRAYLLIQSHIRERYANSFKSNYDTLCRSIYGYKPIGCGRTARHSSSSNNVCYQQYTNSLSHQGDDFTCPPAKTISYLAKKYGFYQAEYVNTFAFYQCSAYASYSSYYGGYKISTSSCYNRLWCLSYNQYHRLYYTMCGIPLPSKSLGFHVLDKKEFLFLGIKYVAFKLSIGSSGDSATDNWCFDYRELCRRYNMVPTGCGSKKKNNPGYFKCNSIYRSFMSHRDSVGCGKTSVPSSLVRRAGFPDAVKENTFVFNDCSQCARRLQPTTCDPALNCLHSEVFNTHAYTLCVERKSGFEYIAKKKTIYGGVEYLVVKSALPVDNRPLYDNWCVDYQKLCYSVGAFPVACSLGSGVQDLRRFAEKYGAITVDSIPCPPIAKVLAIVKKAGYSTAKAGNSFAFTGYSSHECSKNLPTQFCTPGLDCLNSQSREVFAVCINPTNFAVSDVRTSRHSENTFTVIQATLPASGLSKTSTWCEEYATLCRSMKQQPVVCPGYADPTQYEKCGDSYDGYLLFDKYDCNTEHKRLQEIPHLAGFAEANFANTFGFASCASCQRELYNGPECDPSLSCINNKTADKQVFALCMKDGKDTNFNVLATKEIVTSEVQYQVVMATISPFGRSKYDTWCTDYERLCSSLEMRPVRCSSDGNTCPLLYKALVSSQEQFDCNNNSALVKFIHNAGFSQASQENTFIYSACSTSENCRKTLLPDQCDGSMNCLKKASGASIVFTLCARGRHTNFKYLHSYTHLHNEVRYFVIMAGVFSDESKSVNWCYDYRDMCVSFGKQPVVLGSFGEHFNGDRNQCFGAYDATSTVEYISTYNVAMKEIPNTQFTHCRVIYKYCKSCGKTFVHCPFDSCGCDVYSLFCL</sequence>
<comment type="caution">
    <text evidence="1">The sequence shown here is derived from an EMBL/GenBank/DDBJ whole genome shotgun (WGS) entry which is preliminary data.</text>
</comment>
<protein>
    <submittedName>
        <fullName evidence="1">Uncharacterized protein</fullName>
    </submittedName>
</protein>
<dbReference type="Proteomes" id="UP001152795">
    <property type="component" value="Unassembled WGS sequence"/>
</dbReference>
<proteinExistence type="predicted"/>
<dbReference type="EMBL" id="CACRXK020015961">
    <property type="protein sequence ID" value="CAB4029124.1"/>
    <property type="molecule type" value="Genomic_DNA"/>
</dbReference>
<evidence type="ECO:0000313" key="2">
    <source>
        <dbReference type="Proteomes" id="UP001152795"/>
    </source>
</evidence>
<accession>A0A7D9LAK8</accession>
<keyword evidence="2" id="KW-1185">Reference proteome</keyword>
<reference evidence="1" key="1">
    <citation type="submission" date="2020-04" db="EMBL/GenBank/DDBJ databases">
        <authorList>
            <person name="Alioto T."/>
            <person name="Alioto T."/>
            <person name="Gomez Garrido J."/>
        </authorList>
    </citation>
    <scope>NUCLEOTIDE SEQUENCE</scope>
    <source>
        <strain evidence="1">A484AB</strain>
    </source>
</reference>
<dbReference type="OrthoDB" id="5959834at2759"/>